<dbReference type="EMBL" id="JAAALK010000285">
    <property type="protein sequence ID" value="KAG8064689.1"/>
    <property type="molecule type" value="Genomic_DNA"/>
</dbReference>
<reference evidence="1" key="2">
    <citation type="submission" date="2021-02" db="EMBL/GenBank/DDBJ databases">
        <authorList>
            <person name="Kimball J.A."/>
            <person name="Haas M.W."/>
            <person name="Macchietto M."/>
            <person name="Kono T."/>
            <person name="Duquette J."/>
            <person name="Shao M."/>
        </authorList>
    </citation>
    <scope>NUCLEOTIDE SEQUENCE</scope>
    <source>
        <tissue evidence="1">Fresh leaf tissue</tissue>
    </source>
</reference>
<accession>A0A8J5SYD3</accession>
<evidence type="ECO:0000313" key="1">
    <source>
        <dbReference type="EMBL" id="KAG8064689.1"/>
    </source>
</evidence>
<evidence type="ECO:0000313" key="2">
    <source>
        <dbReference type="Proteomes" id="UP000729402"/>
    </source>
</evidence>
<proteinExistence type="predicted"/>
<dbReference type="AlphaFoldDB" id="A0A8J5SYD3"/>
<name>A0A8J5SYD3_ZIZPA</name>
<keyword evidence="2" id="KW-1185">Reference proteome</keyword>
<organism evidence="1 2">
    <name type="scientific">Zizania palustris</name>
    <name type="common">Northern wild rice</name>
    <dbReference type="NCBI Taxonomy" id="103762"/>
    <lineage>
        <taxon>Eukaryota</taxon>
        <taxon>Viridiplantae</taxon>
        <taxon>Streptophyta</taxon>
        <taxon>Embryophyta</taxon>
        <taxon>Tracheophyta</taxon>
        <taxon>Spermatophyta</taxon>
        <taxon>Magnoliopsida</taxon>
        <taxon>Liliopsida</taxon>
        <taxon>Poales</taxon>
        <taxon>Poaceae</taxon>
        <taxon>BOP clade</taxon>
        <taxon>Oryzoideae</taxon>
        <taxon>Oryzeae</taxon>
        <taxon>Zizaniinae</taxon>
        <taxon>Zizania</taxon>
    </lineage>
</organism>
<protein>
    <submittedName>
        <fullName evidence="1">Uncharacterized protein</fullName>
    </submittedName>
</protein>
<sequence>MAPSWRTCPFSLVLTPLTPPPCGSPTHTSGLHHVALCMADYAPGADGHHQAKVVVDCPIHMSSSANVASSTRATSTFHTAARVALHAVAHRHPPTTR</sequence>
<comment type="caution">
    <text evidence="1">The sequence shown here is derived from an EMBL/GenBank/DDBJ whole genome shotgun (WGS) entry which is preliminary data.</text>
</comment>
<gene>
    <name evidence="1" type="ORF">GUJ93_ZPchr0004g38557</name>
</gene>
<reference evidence="1" key="1">
    <citation type="journal article" date="2021" name="bioRxiv">
        <title>Whole Genome Assembly and Annotation of Northern Wild Rice, Zizania palustris L., Supports a Whole Genome Duplication in the Zizania Genus.</title>
        <authorList>
            <person name="Haas M."/>
            <person name="Kono T."/>
            <person name="Macchietto M."/>
            <person name="Millas R."/>
            <person name="McGilp L."/>
            <person name="Shao M."/>
            <person name="Duquette J."/>
            <person name="Hirsch C.N."/>
            <person name="Kimball J."/>
        </authorList>
    </citation>
    <scope>NUCLEOTIDE SEQUENCE</scope>
    <source>
        <tissue evidence="1">Fresh leaf tissue</tissue>
    </source>
</reference>
<dbReference type="Proteomes" id="UP000729402">
    <property type="component" value="Unassembled WGS sequence"/>
</dbReference>